<dbReference type="GeneID" id="109465314"/>
<feature type="compositionally biased region" description="Basic residues" evidence="1">
    <location>
        <begin position="1"/>
        <end position="11"/>
    </location>
</feature>
<feature type="region of interest" description="Disordered" evidence="1">
    <location>
        <begin position="164"/>
        <end position="184"/>
    </location>
</feature>
<dbReference type="Proteomes" id="UP000515135">
    <property type="component" value="Unplaced"/>
</dbReference>
<protein>
    <submittedName>
        <fullName evidence="3">Uncharacterized protein LOC109465314</fullName>
    </submittedName>
</protein>
<reference evidence="3" key="1">
    <citation type="submission" date="2025-08" db="UniProtKB">
        <authorList>
            <consortium name="RefSeq"/>
        </authorList>
    </citation>
    <scope>IDENTIFICATION</scope>
    <source>
        <tissue evidence="3">Gonad</tissue>
    </source>
</reference>
<feature type="region of interest" description="Disordered" evidence="1">
    <location>
        <begin position="288"/>
        <end position="315"/>
    </location>
</feature>
<dbReference type="KEGG" id="bbel:109465314"/>
<feature type="region of interest" description="Disordered" evidence="1">
    <location>
        <begin position="87"/>
        <end position="111"/>
    </location>
</feature>
<proteinExistence type="predicted"/>
<gene>
    <name evidence="3" type="primary">LOC109465314</name>
</gene>
<evidence type="ECO:0000313" key="3">
    <source>
        <dbReference type="RefSeq" id="XP_019618077.1"/>
    </source>
</evidence>
<name>A0A6P4YH22_BRABE</name>
<dbReference type="OrthoDB" id="10073088at2759"/>
<accession>A0A6P4YH22</accession>
<organism evidence="2 3">
    <name type="scientific">Branchiostoma belcheri</name>
    <name type="common">Amphioxus</name>
    <dbReference type="NCBI Taxonomy" id="7741"/>
    <lineage>
        <taxon>Eukaryota</taxon>
        <taxon>Metazoa</taxon>
        <taxon>Chordata</taxon>
        <taxon>Cephalochordata</taxon>
        <taxon>Leptocardii</taxon>
        <taxon>Amphioxiformes</taxon>
        <taxon>Branchiostomatidae</taxon>
        <taxon>Branchiostoma</taxon>
    </lineage>
</organism>
<feature type="region of interest" description="Disordered" evidence="1">
    <location>
        <begin position="1"/>
        <end position="31"/>
    </location>
</feature>
<evidence type="ECO:0000256" key="1">
    <source>
        <dbReference type="SAM" id="MobiDB-lite"/>
    </source>
</evidence>
<evidence type="ECO:0000313" key="2">
    <source>
        <dbReference type="Proteomes" id="UP000515135"/>
    </source>
</evidence>
<dbReference type="AlphaFoldDB" id="A0A6P4YH22"/>
<dbReference type="RefSeq" id="XP_019618077.1">
    <property type="nucleotide sequence ID" value="XM_019762518.1"/>
</dbReference>
<keyword evidence="2" id="KW-1185">Reference proteome</keyword>
<sequence length="391" mass="43250">MFGAGKRKIKLPARYAASPAEDDPEWLSTPTDNLAEQLDNEILDVSRRIEQMKVDMGLENRTESTSTPLPTHGDVIGQRSTIPEALAQDPQDGRHQRLSTRAPKPIAPPDGHYPTLREVRAFHKAHNDPSTFTQHFPRQTGGTHVADTIRSSDGRPMQFNLQHVSDEDAHPPAQGKKLSSGLSRKAHDRVVREVNWPHEFVFSANTTITHDSLTLDQLVAGEMAIILSPHTNPMESQNRGHILKGLMLDVPTYSFPGIKNFYKILFIHVEHGLVTIDSTTTLSEVHKLKEEHLRRPPRNHNSSDGQAGHGHATPVERAGGSGSTYCYRFQANNCAFSADHIAASGTLHVHACKFCARHRPGVDAGHPAKFCPYNRDRGRQGNHAAARDTLA</sequence>